<comment type="subcellular location">
    <subcellularLocation>
        <location evidence="1">Membrane</location>
        <topology evidence="1">Multi-pass membrane protein</topology>
    </subcellularLocation>
</comment>
<keyword evidence="3 9" id="KW-0808">Transferase</keyword>
<gene>
    <name evidence="9" type="ORF">PQJ61_14665</name>
</gene>
<dbReference type="AlphaFoldDB" id="A0AAJ1MJX6"/>
<evidence type="ECO:0000256" key="3">
    <source>
        <dbReference type="ARBA" id="ARBA00022679"/>
    </source>
</evidence>
<evidence type="ECO:0000256" key="4">
    <source>
        <dbReference type="ARBA" id="ARBA00022692"/>
    </source>
</evidence>
<feature type="transmembrane region" description="Helical" evidence="7">
    <location>
        <begin position="70"/>
        <end position="96"/>
    </location>
</feature>
<evidence type="ECO:0000259" key="8">
    <source>
        <dbReference type="Pfam" id="PF02397"/>
    </source>
</evidence>
<sequence>MKRNNLKITAITLLHSLVFIIVVLIFKRFDNHSTSNIHMLYDFISLLMFSSIIFLVLWKKLYSKPFHIYLRGAFSISVISVCLLLLIFFMSEMLILTIPAVNSRLGMDVNRSIFKFTISGGSLLVFIAVQYLWVLYLAKLGIFYKNSIIFGIYDDRIPLSNLFQDLHGTKECLGQVVNRDGSWFVRGLDDDDFNLLELDVYDYLKKNKINELILCVSPNSSEYLDEIAAFCHEHCIGYYLISDIRMLPNRFPWNRTLDSIPIIERYCPNRDSLIMVSLKRLFDIAASAVGLILLSPVFLIISVLIVKTDGFPVLYRSTRIGIHGRPMKFYKFRTMVKNAEALKAELLKYNERPDGPLFKMKDDPRVTKIGRFLRKTSLDELPQLWNVLKGDMSLIGPRPHLPEEVDEYDNYDHLRLECMPGVSCLPQIKGRDDLGFREWVDLDLEYRKNWTFMYDFKILWQTAKVVLDPVLKRRS</sequence>
<feature type="transmembrane region" description="Helical" evidence="7">
    <location>
        <begin position="7"/>
        <end position="26"/>
    </location>
</feature>
<feature type="transmembrane region" description="Helical" evidence="7">
    <location>
        <begin position="38"/>
        <end position="58"/>
    </location>
</feature>
<feature type="domain" description="Bacterial sugar transferase" evidence="8">
    <location>
        <begin position="279"/>
        <end position="467"/>
    </location>
</feature>
<dbReference type="GO" id="GO:0016780">
    <property type="term" value="F:phosphotransferase activity, for other substituted phosphate groups"/>
    <property type="evidence" value="ECO:0007669"/>
    <property type="project" value="TreeGrafter"/>
</dbReference>
<dbReference type="InterPro" id="IPR003362">
    <property type="entry name" value="Bact_transf"/>
</dbReference>
<evidence type="ECO:0000256" key="2">
    <source>
        <dbReference type="ARBA" id="ARBA00006464"/>
    </source>
</evidence>
<dbReference type="Pfam" id="PF02397">
    <property type="entry name" value="Bac_transf"/>
    <property type="match status" value="1"/>
</dbReference>
<feature type="transmembrane region" description="Helical" evidence="7">
    <location>
        <begin position="116"/>
        <end position="138"/>
    </location>
</feature>
<evidence type="ECO:0000256" key="5">
    <source>
        <dbReference type="ARBA" id="ARBA00022989"/>
    </source>
</evidence>
<organism evidence="9 10">
    <name type="scientific">Candidatus Thalassospirochaeta sargassi</name>
    <dbReference type="NCBI Taxonomy" id="3119039"/>
    <lineage>
        <taxon>Bacteria</taxon>
        <taxon>Pseudomonadati</taxon>
        <taxon>Spirochaetota</taxon>
        <taxon>Spirochaetia</taxon>
        <taxon>Spirochaetales</taxon>
        <taxon>Spirochaetaceae</taxon>
        <taxon>Candidatus Thalassospirochaeta</taxon>
    </lineage>
</organism>
<protein>
    <submittedName>
        <fullName evidence="9">Sugar transferase</fullName>
    </submittedName>
</protein>
<comment type="caution">
    <text evidence="9">The sequence shown here is derived from an EMBL/GenBank/DDBJ whole genome shotgun (WGS) entry which is preliminary data.</text>
</comment>
<proteinExistence type="inferred from homology"/>
<accession>A0AAJ1MJX6</accession>
<evidence type="ECO:0000313" key="10">
    <source>
        <dbReference type="Proteomes" id="UP001221217"/>
    </source>
</evidence>
<dbReference type="PANTHER" id="PTHR30576">
    <property type="entry name" value="COLANIC BIOSYNTHESIS UDP-GLUCOSE LIPID CARRIER TRANSFERASE"/>
    <property type="match status" value="1"/>
</dbReference>
<dbReference type="Proteomes" id="UP001221217">
    <property type="component" value="Unassembled WGS sequence"/>
</dbReference>
<keyword evidence="6 7" id="KW-0472">Membrane</keyword>
<comment type="similarity">
    <text evidence="2">Belongs to the bacterial sugar transferase family.</text>
</comment>
<evidence type="ECO:0000256" key="6">
    <source>
        <dbReference type="ARBA" id="ARBA00023136"/>
    </source>
</evidence>
<dbReference type="InterPro" id="IPR017475">
    <property type="entry name" value="EPS_sugar_tfrase"/>
</dbReference>
<reference evidence="9 10" key="1">
    <citation type="submission" date="2022-12" db="EMBL/GenBank/DDBJ databases">
        <title>Metagenome assembled genome from gulf of manar.</title>
        <authorList>
            <person name="Kohli P."/>
            <person name="Pk S."/>
            <person name="Venkata Ramana C."/>
            <person name="Sasikala C."/>
        </authorList>
    </citation>
    <scope>NUCLEOTIDE SEQUENCE [LARGE SCALE GENOMIC DNA]</scope>
    <source>
        <strain evidence="9">JB008</strain>
    </source>
</reference>
<name>A0AAJ1MJX6_9SPIO</name>
<feature type="transmembrane region" description="Helical" evidence="7">
    <location>
        <begin position="281"/>
        <end position="306"/>
    </location>
</feature>
<keyword evidence="5 7" id="KW-1133">Transmembrane helix</keyword>
<dbReference type="GO" id="GO:0016020">
    <property type="term" value="C:membrane"/>
    <property type="evidence" value="ECO:0007669"/>
    <property type="project" value="UniProtKB-SubCell"/>
</dbReference>
<keyword evidence="4 7" id="KW-0812">Transmembrane</keyword>
<evidence type="ECO:0000256" key="1">
    <source>
        <dbReference type="ARBA" id="ARBA00004141"/>
    </source>
</evidence>
<evidence type="ECO:0000313" key="9">
    <source>
        <dbReference type="EMBL" id="MDC7228003.1"/>
    </source>
</evidence>
<dbReference type="NCBIfam" id="TIGR03025">
    <property type="entry name" value="EPS_sugtrans"/>
    <property type="match status" value="1"/>
</dbReference>
<dbReference type="EMBL" id="JAQQAL010000038">
    <property type="protein sequence ID" value="MDC7228003.1"/>
    <property type="molecule type" value="Genomic_DNA"/>
</dbReference>
<dbReference type="PANTHER" id="PTHR30576:SF10">
    <property type="entry name" value="SLL5057 PROTEIN"/>
    <property type="match status" value="1"/>
</dbReference>
<evidence type="ECO:0000256" key="7">
    <source>
        <dbReference type="SAM" id="Phobius"/>
    </source>
</evidence>